<protein>
    <recommendedName>
        <fullName evidence="3">Com family DNA-binding transcriptional regulator</fullName>
    </recommendedName>
</protein>
<dbReference type="Proteomes" id="UP000717534">
    <property type="component" value="Unassembled WGS sequence"/>
</dbReference>
<comment type="caution">
    <text evidence="1">The sequence shown here is derived from an EMBL/GenBank/DDBJ whole genome shotgun (WGS) entry which is preliminary data.</text>
</comment>
<name>A0ABS3AXK0_9BACT</name>
<gene>
    <name evidence="1" type="ORF">JYU06_03705</name>
</gene>
<reference evidence="1 2" key="1">
    <citation type="submission" date="2021-02" db="EMBL/GenBank/DDBJ databases">
        <title>Activity-based single-cell genomes from oceanic crustal fluid captures similar information to metagenomic and metatranscriptomic surveys with orders of magnitude less sampling.</title>
        <authorList>
            <person name="D'Angelo T.S."/>
            <person name="Orcutt B.N."/>
        </authorList>
    </citation>
    <scope>NUCLEOTIDE SEQUENCE [LARGE SCALE GENOMIC DNA]</scope>
    <source>
        <strain evidence="1">AH-315-G02</strain>
    </source>
</reference>
<organism evidence="1 2">
    <name type="scientific">Desulfotalea psychrophila</name>
    <dbReference type="NCBI Taxonomy" id="84980"/>
    <lineage>
        <taxon>Bacteria</taxon>
        <taxon>Pseudomonadati</taxon>
        <taxon>Thermodesulfobacteriota</taxon>
        <taxon>Desulfobulbia</taxon>
        <taxon>Desulfobulbales</taxon>
        <taxon>Desulfocapsaceae</taxon>
        <taxon>Desulfotalea</taxon>
    </lineage>
</organism>
<evidence type="ECO:0000313" key="1">
    <source>
        <dbReference type="EMBL" id="MBN4068612.1"/>
    </source>
</evidence>
<accession>A0ABS3AXK0</accession>
<dbReference type="EMBL" id="JAFITO010000029">
    <property type="protein sequence ID" value="MBN4068612.1"/>
    <property type="molecule type" value="Genomic_DNA"/>
</dbReference>
<sequence length="56" mass="6716">MKCRKCSEKLEVLRQCRRIRLRCTGCKHEYTIHEVASDLDPETEAILERYTVLIYD</sequence>
<proteinExistence type="predicted"/>
<dbReference type="NCBIfam" id="NF041197">
    <property type="entry name" value="CxxC_Se_CxxC"/>
    <property type="match status" value="1"/>
</dbReference>
<keyword evidence="2" id="KW-1185">Reference proteome</keyword>
<evidence type="ECO:0008006" key="3">
    <source>
        <dbReference type="Google" id="ProtNLM"/>
    </source>
</evidence>
<evidence type="ECO:0000313" key="2">
    <source>
        <dbReference type="Proteomes" id="UP000717534"/>
    </source>
</evidence>